<dbReference type="Proteomes" id="UP001529423">
    <property type="component" value="Unassembled WGS sequence"/>
</dbReference>
<reference evidence="4 5" key="1">
    <citation type="submission" date="2023-06" db="EMBL/GenBank/DDBJ databases">
        <title>Identification and characterization of horizontal gene transfer across gut microbiota members of farm animals based on homology search.</title>
        <authorList>
            <person name="Schwarzerova J."/>
            <person name="Nykrynova M."/>
            <person name="Jureckova K."/>
            <person name="Cejkova D."/>
            <person name="Rychlik I."/>
        </authorList>
    </citation>
    <scope>NUCLEOTIDE SEQUENCE [LARGE SCALE GENOMIC DNA]</scope>
    <source>
        <strain evidence="4 5">105_WCHN</strain>
    </source>
</reference>
<dbReference type="SUPFAM" id="SSF54106">
    <property type="entry name" value="LysM domain"/>
    <property type="match status" value="1"/>
</dbReference>
<gene>
    <name evidence="4" type="ORF">QUW46_06005</name>
</gene>
<feature type="region of interest" description="Disordered" evidence="1">
    <location>
        <begin position="309"/>
        <end position="371"/>
    </location>
</feature>
<feature type="compositionally biased region" description="Low complexity" evidence="1">
    <location>
        <begin position="166"/>
        <end position="179"/>
    </location>
</feature>
<reference evidence="5" key="2">
    <citation type="submission" date="2023-06" db="EMBL/GenBank/DDBJ databases">
        <title>Identification and characterization of horizontal gene transfer across gut microbiota members of farm animals based on homology search.</title>
        <authorList>
            <person name="Zeman M."/>
            <person name="Kubasova T."/>
            <person name="Jahodarova E."/>
            <person name="Nykrynova M."/>
            <person name="Rychlik I."/>
        </authorList>
    </citation>
    <scope>NUCLEOTIDE SEQUENCE [LARGE SCALE GENOMIC DNA]</scope>
    <source>
        <strain evidence="5">105_WCHN</strain>
    </source>
</reference>
<feature type="compositionally biased region" description="Acidic residues" evidence="1">
    <location>
        <begin position="317"/>
        <end position="353"/>
    </location>
</feature>
<feature type="domain" description="LysM" evidence="3">
    <location>
        <begin position="71"/>
        <end position="115"/>
    </location>
</feature>
<evidence type="ECO:0000256" key="2">
    <source>
        <dbReference type="SAM" id="SignalP"/>
    </source>
</evidence>
<accession>A0ABT7VN11</accession>
<dbReference type="RefSeq" id="WP_289560416.1">
    <property type="nucleotide sequence ID" value="NZ_JAUDEO010000031.1"/>
</dbReference>
<dbReference type="PROSITE" id="PS51782">
    <property type="entry name" value="LYSM"/>
    <property type="match status" value="1"/>
</dbReference>
<dbReference type="Gene3D" id="3.10.350.10">
    <property type="entry name" value="LysM domain"/>
    <property type="match status" value="1"/>
</dbReference>
<sequence>MKFNYKKQLAAAFMTAILAAPLVATTVATANNASGSPEEQADITNWIANTPQQVSNNMAMQHIDMNNLNGTRYIIQWGDTLSSISAATGISVAKLCYDNNIQNANLIYAGDVLILNRDGDVPAGYNPNVNPYAVAQTKVTINNGPKNVNITVMPKKVVKTYNKYVDNSTNTENNDNSKNVFEAPNDAKNAANQDDSDQSGDNSAPSADSSSTSTKTSTKSTATNHTKKHHRSVSAADLVSGLQSASGDSKLSFEEGDGGDDADEVAVNSAAVLNDAKKGDYDAALEEIEDALGDKADKKATVYIELDGNDLSVYVSTDDDDSSSDEDSNKDDSDTDDNDSSSQDEDSNSDDDSNSQATTNDEDTDSSDDDF</sequence>
<dbReference type="InterPro" id="IPR036779">
    <property type="entry name" value="LysM_dom_sf"/>
</dbReference>
<feature type="chain" id="PRO_5045959431" evidence="2">
    <location>
        <begin position="31"/>
        <end position="371"/>
    </location>
</feature>
<feature type="compositionally biased region" description="Acidic residues" evidence="1">
    <location>
        <begin position="360"/>
        <end position="371"/>
    </location>
</feature>
<feature type="compositionally biased region" description="Low complexity" evidence="1">
    <location>
        <begin position="199"/>
        <end position="224"/>
    </location>
</feature>
<dbReference type="Pfam" id="PF01476">
    <property type="entry name" value="LysM"/>
    <property type="match status" value="1"/>
</dbReference>
<evidence type="ECO:0000313" key="4">
    <source>
        <dbReference type="EMBL" id="MDM8334123.1"/>
    </source>
</evidence>
<reference evidence="4 5" key="3">
    <citation type="submission" date="2023-06" db="EMBL/GenBank/DDBJ databases">
        <authorList>
            <person name="Zeman M."/>
            <person name="Kubasova T."/>
            <person name="Jahodarova E."/>
            <person name="Nykrynova M."/>
            <person name="Rychlik I."/>
        </authorList>
    </citation>
    <scope>NUCLEOTIDE SEQUENCE [LARGE SCALE GENOMIC DNA]</scope>
    <source>
        <strain evidence="4 5">105_WCHN</strain>
    </source>
</reference>
<evidence type="ECO:0000259" key="3">
    <source>
        <dbReference type="PROSITE" id="PS51782"/>
    </source>
</evidence>
<organism evidence="4 5">
    <name type="scientific">Limosilactobacillus panis</name>
    <dbReference type="NCBI Taxonomy" id="47493"/>
    <lineage>
        <taxon>Bacteria</taxon>
        <taxon>Bacillati</taxon>
        <taxon>Bacillota</taxon>
        <taxon>Bacilli</taxon>
        <taxon>Lactobacillales</taxon>
        <taxon>Lactobacillaceae</taxon>
        <taxon>Limosilactobacillus</taxon>
    </lineage>
</organism>
<dbReference type="InterPro" id="IPR018392">
    <property type="entry name" value="LysM"/>
</dbReference>
<protein>
    <submittedName>
        <fullName evidence="4">LysM domain-containing protein</fullName>
    </submittedName>
</protein>
<proteinExistence type="predicted"/>
<dbReference type="SMART" id="SM00257">
    <property type="entry name" value="LysM"/>
    <property type="match status" value="1"/>
</dbReference>
<name>A0ABT7VN11_9LACO</name>
<feature type="region of interest" description="Disordered" evidence="1">
    <location>
        <begin position="166"/>
        <end position="235"/>
    </location>
</feature>
<evidence type="ECO:0000313" key="5">
    <source>
        <dbReference type="Proteomes" id="UP001529423"/>
    </source>
</evidence>
<keyword evidence="5" id="KW-1185">Reference proteome</keyword>
<keyword evidence="2" id="KW-0732">Signal</keyword>
<evidence type="ECO:0000256" key="1">
    <source>
        <dbReference type="SAM" id="MobiDB-lite"/>
    </source>
</evidence>
<feature type="signal peptide" evidence="2">
    <location>
        <begin position="1"/>
        <end position="30"/>
    </location>
</feature>
<dbReference type="EMBL" id="JAUDEO010000031">
    <property type="protein sequence ID" value="MDM8334123.1"/>
    <property type="molecule type" value="Genomic_DNA"/>
</dbReference>
<dbReference type="CDD" id="cd00118">
    <property type="entry name" value="LysM"/>
    <property type="match status" value="1"/>
</dbReference>
<comment type="caution">
    <text evidence="4">The sequence shown here is derived from an EMBL/GenBank/DDBJ whole genome shotgun (WGS) entry which is preliminary data.</text>
</comment>